<evidence type="ECO:0000313" key="6">
    <source>
        <dbReference type="EMBL" id="SHI79212.1"/>
    </source>
</evidence>
<feature type="domain" description="RlmI-like PUA" evidence="5">
    <location>
        <begin position="7"/>
        <end position="65"/>
    </location>
</feature>
<dbReference type="PANTHER" id="PTHR43042">
    <property type="entry name" value="SAM-DEPENDENT METHYLTRANSFERASE"/>
    <property type="match status" value="1"/>
</dbReference>
<dbReference type="AlphaFoldDB" id="A0A1M6E129"/>
<dbReference type="Pfam" id="PF10672">
    <property type="entry name" value="Methyltrans_SAM"/>
    <property type="match status" value="1"/>
</dbReference>
<evidence type="ECO:0000256" key="1">
    <source>
        <dbReference type="ARBA" id="ARBA00022603"/>
    </source>
</evidence>
<dbReference type="InterPro" id="IPR019614">
    <property type="entry name" value="SAM-dep_methyl-trfase"/>
</dbReference>
<evidence type="ECO:0000256" key="2">
    <source>
        <dbReference type="ARBA" id="ARBA00022679"/>
    </source>
</evidence>
<dbReference type="Proteomes" id="UP000184171">
    <property type="component" value="Unassembled WGS sequence"/>
</dbReference>
<keyword evidence="2 6" id="KW-0808">Transferase</keyword>
<name>A0A1M6E129_MALRU</name>
<evidence type="ECO:0000259" key="4">
    <source>
        <dbReference type="Pfam" id="PF10672"/>
    </source>
</evidence>
<dbReference type="CDD" id="cd11572">
    <property type="entry name" value="RlmI_M_like"/>
    <property type="match status" value="1"/>
</dbReference>
<dbReference type="Gene3D" id="3.40.50.150">
    <property type="entry name" value="Vaccinia Virus protein VP39"/>
    <property type="match status" value="1"/>
</dbReference>
<dbReference type="OrthoDB" id="9805492at2"/>
<dbReference type="Gene3D" id="3.30.750.80">
    <property type="entry name" value="RNA methyltransferase domain (HRMD) like"/>
    <property type="match status" value="1"/>
</dbReference>
<dbReference type="InterPro" id="IPR036974">
    <property type="entry name" value="PUA_sf"/>
</dbReference>
<evidence type="ECO:0000259" key="5">
    <source>
        <dbReference type="Pfam" id="PF17785"/>
    </source>
</evidence>
<accession>A0A1M6E129</accession>
<dbReference type="GO" id="GO:0003723">
    <property type="term" value="F:RNA binding"/>
    <property type="evidence" value="ECO:0007669"/>
    <property type="project" value="InterPro"/>
</dbReference>
<dbReference type="EMBL" id="FQZT01000002">
    <property type="protein sequence ID" value="SHI79212.1"/>
    <property type="molecule type" value="Genomic_DNA"/>
</dbReference>
<dbReference type="PANTHER" id="PTHR43042:SF3">
    <property type="entry name" value="RIBOSOMAL RNA LARGE SUBUNIT METHYLTRANSFERASE YWBD-RELATED"/>
    <property type="match status" value="1"/>
</dbReference>
<sequence>MKNCKVGPDTVRMLELGHPWVIADRFTKQWPQGQAGELIALVDEKNRHLATALYDPKDRIVARVLGKNLNRLDSAWFEARFRQAELLREQALLEETNAYRLVNGEGDGLPGLTVDRYADYLMVQLYSAAWDAHLPALSKALQQVYQPNGIYRKLRPQETRQLEAKRKSKQYSKVIAGGAAPVPLLVQENGLDYHVDLREGLNTGLFPDQRRNRRELMTRSAGKRVLNLFAFTGAFSVAAAAAGARQVTSVDVSQKYLDIARENFSINRLNPKKHQFIVGDVFSELAKMRDQSRKFDIILFDPPSFSTTKKSRFSTHGGTSKLVAETLPLLEPGGMLMSSSNHQKVSMDDYLKELRRGALQVGGDLRTIFTSGQPEDFPCPVTFPEGRYLKFVISVKI</sequence>
<dbReference type="GO" id="GO:0008168">
    <property type="term" value="F:methyltransferase activity"/>
    <property type="evidence" value="ECO:0007669"/>
    <property type="project" value="UniProtKB-KW"/>
</dbReference>
<gene>
    <name evidence="6" type="ORF">SAMN02745165_00894</name>
</gene>
<evidence type="ECO:0000313" key="7">
    <source>
        <dbReference type="Proteomes" id="UP000184171"/>
    </source>
</evidence>
<dbReference type="RefSeq" id="WP_072905976.1">
    <property type="nucleotide sequence ID" value="NZ_FQZT01000002.1"/>
</dbReference>
<evidence type="ECO:0000256" key="3">
    <source>
        <dbReference type="ARBA" id="ARBA00022691"/>
    </source>
</evidence>
<protein>
    <submittedName>
        <fullName evidence="6">SAM-dependent methyltransferase</fullName>
    </submittedName>
</protein>
<dbReference type="SUPFAM" id="SSF88697">
    <property type="entry name" value="PUA domain-like"/>
    <property type="match status" value="1"/>
</dbReference>
<dbReference type="InterPro" id="IPR015947">
    <property type="entry name" value="PUA-like_sf"/>
</dbReference>
<keyword evidence="7" id="KW-1185">Reference proteome</keyword>
<dbReference type="STRING" id="1122189.SAMN02745165_00894"/>
<dbReference type="CDD" id="cd02440">
    <property type="entry name" value="AdoMet_MTases"/>
    <property type="match status" value="1"/>
</dbReference>
<dbReference type="SUPFAM" id="SSF53335">
    <property type="entry name" value="S-adenosyl-L-methionine-dependent methyltransferases"/>
    <property type="match status" value="1"/>
</dbReference>
<reference evidence="6 7" key="1">
    <citation type="submission" date="2016-11" db="EMBL/GenBank/DDBJ databases">
        <authorList>
            <person name="Jaros S."/>
            <person name="Januszkiewicz K."/>
            <person name="Wedrychowicz H."/>
        </authorList>
    </citation>
    <scope>NUCLEOTIDE SEQUENCE [LARGE SCALE GENOMIC DNA]</scope>
    <source>
        <strain evidence="6 7">DSM 5091</strain>
    </source>
</reference>
<keyword evidence="3" id="KW-0949">S-adenosyl-L-methionine</keyword>
<dbReference type="InterPro" id="IPR041532">
    <property type="entry name" value="RlmI-like_PUA"/>
</dbReference>
<dbReference type="InterPro" id="IPR029063">
    <property type="entry name" value="SAM-dependent_MTases_sf"/>
</dbReference>
<dbReference type="Gene3D" id="2.30.130.10">
    <property type="entry name" value="PUA domain"/>
    <property type="match status" value="1"/>
</dbReference>
<dbReference type="Pfam" id="PF17785">
    <property type="entry name" value="PUA_3"/>
    <property type="match status" value="1"/>
</dbReference>
<keyword evidence="1 6" id="KW-0489">Methyltransferase</keyword>
<feature type="domain" description="S-adenosylmethionine-dependent methyltransferase" evidence="4">
    <location>
        <begin position="103"/>
        <end position="358"/>
    </location>
</feature>
<dbReference type="GO" id="GO:0032259">
    <property type="term" value="P:methylation"/>
    <property type="evidence" value="ECO:0007669"/>
    <property type="project" value="UniProtKB-KW"/>
</dbReference>
<proteinExistence type="predicted"/>
<organism evidence="6 7">
    <name type="scientific">Malonomonas rubra DSM 5091</name>
    <dbReference type="NCBI Taxonomy" id="1122189"/>
    <lineage>
        <taxon>Bacteria</taxon>
        <taxon>Pseudomonadati</taxon>
        <taxon>Thermodesulfobacteriota</taxon>
        <taxon>Desulfuromonadia</taxon>
        <taxon>Desulfuromonadales</taxon>
        <taxon>Geopsychrobacteraceae</taxon>
        <taxon>Malonomonas</taxon>
    </lineage>
</organism>